<dbReference type="GO" id="GO:0030170">
    <property type="term" value="F:pyridoxal phosphate binding"/>
    <property type="evidence" value="ECO:0007669"/>
    <property type="project" value="TreeGrafter"/>
</dbReference>
<dbReference type="OrthoDB" id="9804264at2"/>
<comment type="caution">
    <text evidence="5">The sequence shown here is derived from an EMBL/GenBank/DDBJ whole genome shotgun (WGS) entry which is preliminary data.</text>
</comment>
<feature type="active site" description="Proton acceptor" evidence="2">
    <location>
        <position position="187"/>
    </location>
</feature>
<dbReference type="Gene3D" id="3.40.640.10">
    <property type="entry name" value="Type I PLP-dependent aspartate aminotransferase-like (Major domain)"/>
    <property type="match status" value="1"/>
</dbReference>
<evidence type="ECO:0000313" key="5">
    <source>
        <dbReference type="EMBL" id="TDT30107.1"/>
    </source>
</evidence>
<dbReference type="PANTHER" id="PTHR30244:SF34">
    <property type="entry name" value="DTDP-4-AMINO-4,6-DIDEOXYGALACTOSE TRANSAMINASE"/>
    <property type="match status" value="1"/>
</dbReference>
<evidence type="ECO:0000313" key="6">
    <source>
        <dbReference type="Proteomes" id="UP000295371"/>
    </source>
</evidence>
<dbReference type="Gene3D" id="3.90.1150.10">
    <property type="entry name" value="Aspartate Aminotransferase, domain 1"/>
    <property type="match status" value="1"/>
</dbReference>
<sequence>MDDLIRVAMNARPTLDSSDHDSVIEALNEGLLGRGPQGEAFEKELGDYLQAPDVVTVASGTVALQLALMAAGVGPGDEVGVPSFTFCASIQAIIAIGAKPIFIDNAPSSLALDVDDVLRALTPQTRAVMPVHYAGRHVDLSPIMPELDRRGVAVIADAAHSFGSVRADGSPMTAGAEWVCFSFDAIKNITCGEGGAIIPPKSQSGAAPRLLRALGVDRENTDIRRGDYIVTMHGIRAHLAEMNAALGRSQLARFDRTAADRRRAWHEYRRRLQAIEGANIYDVDIDHTVPFNCAVTVDPALRDDLVQALRARGIGVGRHYPVNHRQPAFQVYDTRPLPNAEWAGAAVLTLPFGPDMTRQQITIVCDALAQELLDQQHIRSRVA</sequence>
<keyword evidence="5" id="KW-0808">Transferase</keyword>
<gene>
    <name evidence="5" type="ORF">CLV29_3131</name>
</gene>
<dbReference type="Proteomes" id="UP000295371">
    <property type="component" value="Unassembled WGS sequence"/>
</dbReference>
<dbReference type="InterPro" id="IPR015424">
    <property type="entry name" value="PyrdxlP-dep_Trfase"/>
</dbReference>
<dbReference type="InterPro" id="IPR015421">
    <property type="entry name" value="PyrdxlP-dep_Trfase_major"/>
</dbReference>
<reference evidence="5 6" key="1">
    <citation type="submission" date="2019-03" db="EMBL/GenBank/DDBJ databases">
        <title>Genomic Encyclopedia of Archaeal and Bacterial Type Strains, Phase II (KMG-II): from individual species to whole genera.</title>
        <authorList>
            <person name="Goeker M."/>
        </authorList>
    </citation>
    <scope>NUCLEOTIDE SEQUENCE [LARGE SCALE GENOMIC DNA]</scope>
    <source>
        <strain evidence="5 6">DSM 24323</strain>
    </source>
</reference>
<evidence type="ECO:0000256" key="2">
    <source>
        <dbReference type="PIRSR" id="PIRSR000390-1"/>
    </source>
</evidence>
<keyword evidence="5" id="KW-0032">Aminotransferase</keyword>
<name>A0A4R7J1A8_9ACTN</name>
<dbReference type="InterPro" id="IPR015422">
    <property type="entry name" value="PyrdxlP-dep_Trfase_small"/>
</dbReference>
<evidence type="ECO:0000256" key="1">
    <source>
        <dbReference type="ARBA" id="ARBA00001933"/>
    </source>
</evidence>
<dbReference type="PANTHER" id="PTHR30244">
    <property type="entry name" value="TRANSAMINASE"/>
    <property type="match status" value="1"/>
</dbReference>
<dbReference type="Pfam" id="PF01041">
    <property type="entry name" value="DegT_DnrJ_EryC1"/>
    <property type="match status" value="1"/>
</dbReference>
<dbReference type="PIRSF" id="PIRSF000390">
    <property type="entry name" value="PLP_StrS"/>
    <property type="match status" value="1"/>
</dbReference>
<dbReference type="GO" id="GO:0008483">
    <property type="term" value="F:transaminase activity"/>
    <property type="evidence" value="ECO:0007669"/>
    <property type="project" value="UniProtKB-KW"/>
</dbReference>
<keyword evidence="6" id="KW-1185">Reference proteome</keyword>
<dbReference type="SUPFAM" id="SSF53383">
    <property type="entry name" value="PLP-dependent transferases"/>
    <property type="match status" value="1"/>
</dbReference>
<dbReference type="RefSeq" id="WP_133756002.1">
    <property type="nucleotide sequence ID" value="NZ_SOAW01000003.1"/>
</dbReference>
<dbReference type="GO" id="GO:0000271">
    <property type="term" value="P:polysaccharide biosynthetic process"/>
    <property type="evidence" value="ECO:0007669"/>
    <property type="project" value="TreeGrafter"/>
</dbReference>
<evidence type="ECO:0000256" key="3">
    <source>
        <dbReference type="PIRSR" id="PIRSR000390-2"/>
    </source>
</evidence>
<protein>
    <submittedName>
        <fullName evidence="5">UDP-4-amino-4-deoxy-L-arabinose-oxoglutarate aminotransferase</fullName>
    </submittedName>
</protein>
<dbReference type="InterPro" id="IPR000653">
    <property type="entry name" value="DegT/StrS_aminotransferase"/>
</dbReference>
<comment type="similarity">
    <text evidence="4">Belongs to the DegT/DnrJ/EryC1 family.</text>
</comment>
<keyword evidence="3 4" id="KW-0663">Pyridoxal phosphate</keyword>
<organism evidence="5 6">
    <name type="scientific">Naumannella halotolerans</name>
    <dbReference type="NCBI Taxonomy" id="993414"/>
    <lineage>
        <taxon>Bacteria</taxon>
        <taxon>Bacillati</taxon>
        <taxon>Actinomycetota</taxon>
        <taxon>Actinomycetes</taxon>
        <taxon>Propionibacteriales</taxon>
        <taxon>Propionibacteriaceae</taxon>
        <taxon>Naumannella</taxon>
    </lineage>
</organism>
<proteinExistence type="inferred from homology"/>
<dbReference type="AlphaFoldDB" id="A0A4R7J1A8"/>
<evidence type="ECO:0000256" key="4">
    <source>
        <dbReference type="RuleBase" id="RU004508"/>
    </source>
</evidence>
<comment type="cofactor">
    <cofactor evidence="1">
        <name>pyridoxal 5'-phosphate</name>
        <dbReference type="ChEBI" id="CHEBI:597326"/>
    </cofactor>
</comment>
<dbReference type="CDD" id="cd00616">
    <property type="entry name" value="AHBA_syn"/>
    <property type="match status" value="1"/>
</dbReference>
<accession>A0A4R7J1A8</accession>
<feature type="modified residue" description="N6-(pyridoxal phosphate)lysine" evidence="3">
    <location>
        <position position="187"/>
    </location>
</feature>
<dbReference type="EMBL" id="SOAW01000003">
    <property type="protein sequence ID" value="TDT30107.1"/>
    <property type="molecule type" value="Genomic_DNA"/>
</dbReference>